<evidence type="ECO:0000313" key="2">
    <source>
        <dbReference type="EMBL" id="OBZ72362.1"/>
    </source>
</evidence>
<accession>A0A1C7M694</accession>
<evidence type="ECO:0000256" key="1">
    <source>
        <dbReference type="SAM" id="MobiDB-lite"/>
    </source>
</evidence>
<gene>
    <name evidence="2" type="ORF">A0H81_07844</name>
</gene>
<dbReference type="OrthoDB" id="5422613at2759"/>
<evidence type="ECO:0008006" key="4">
    <source>
        <dbReference type="Google" id="ProtNLM"/>
    </source>
</evidence>
<dbReference type="EMBL" id="LUGG01000009">
    <property type="protein sequence ID" value="OBZ72362.1"/>
    <property type="molecule type" value="Genomic_DNA"/>
</dbReference>
<comment type="caution">
    <text evidence="2">The sequence shown here is derived from an EMBL/GenBank/DDBJ whole genome shotgun (WGS) entry which is preliminary data.</text>
</comment>
<dbReference type="PANTHER" id="PTHR38167">
    <property type="entry name" value="C2H2-TYPE DOMAIN-CONTAINING PROTEIN"/>
    <property type="match status" value="1"/>
</dbReference>
<feature type="compositionally biased region" description="Low complexity" evidence="1">
    <location>
        <begin position="87"/>
        <end position="99"/>
    </location>
</feature>
<evidence type="ECO:0000313" key="3">
    <source>
        <dbReference type="Proteomes" id="UP000092993"/>
    </source>
</evidence>
<proteinExistence type="predicted"/>
<dbReference type="Proteomes" id="UP000092993">
    <property type="component" value="Unassembled WGS sequence"/>
</dbReference>
<dbReference type="AlphaFoldDB" id="A0A1C7M694"/>
<protein>
    <recommendedName>
        <fullName evidence="4">C2H2-type domain-containing protein</fullName>
    </recommendedName>
</protein>
<sequence length="253" mass="28120">MLHVVQHYVLTTHSYSIGGVPDNRCVASPFPLNARRKIRQWTMDISQTRTPPELTIQTHIMADVIDLTNISDSDEDFEQSYSEIEHGSSQASESSAGAPLPAPGAGPPRLDDTAREQLRIAIATVSGARLRAVVIALAERIPAAEHALFEELVAMKRNKEKTTTEPVPRWEVCVNCDEEFDMGTHRVAGECRYHSGDLEADYDSFVDWDESCHGPIDTPANRRSYPENFTWNCCDGHSLAEDWNTHLTSLASA</sequence>
<dbReference type="STRING" id="5627.A0A1C7M694"/>
<feature type="region of interest" description="Disordered" evidence="1">
    <location>
        <begin position="76"/>
        <end position="111"/>
    </location>
</feature>
<keyword evidence="3" id="KW-1185">Reference proteome</keyword>
<organism evidence="2 3">
    <name type="scientific">Grifola frondosa</name>
    <name type="common">Maitake</name>
    <name type="synonym">Polyporus frondosus</name>
    <dbReference type="NCBI Taxonomy" id="5627"/>
    <lineage>
        <taxon>Eukaryota</taxon>
        <taxon>Fungi</taxon>
        <taxon>Dikarya</taxon>
        <taxon>Basidiomycota</taxon>
        <taxon>Agaricomycotina</taxon>
        <taxon>Agaricomycetes</taxon>
        <taxon>Polyporales</taxon>
        <taxon>Grifolaceae</taxon>
        <taxon>Grifola</taxon>
    </lineage>
</organism>
<reference evidence="2 3" key="1">
    <citation type="submission" date="2016-03" db="EMBL/GenBank/DDBJ databases">
        <title>Whole genome sequencing of Grifola frondosa 9006-11.</title>
        <authorList>
            <person name="Min B."/>
            <person name="Park H."/>
            <person name="Kim J.-G."/>
            <person name="Cho H."/>
            <person name="Oh Y.-L."/>
            <person name="Kong W.-S."/>
            <person name="Choi I.-G."/>
        </authorList>
    </citation>
    <scope>NUCLEOTIDE SEQUENCE [LARGE SCALE GENOMIC DNA]</scope>
    <source>
        <strain evidence="2 3">9006-11</strain>
    </source>
</reference>
<dbReference type="PANTHER" id="PTHR38167:SF1">
    <property type="entry name" value="C2H2-TYPE DOMAIN-CONTAINING PROTEIN"/>
    <property type="match status" value="1"/>
</dbReference>
<name>A0A1C7M694_GRIFR</name>